<feature type="compositionally biased region" description="Low complexity" evidence="2">
    <location>
        <begin position="92"/>
        <end position="103"/>
    </location>
</feature>
<evidence type="ECO:0000256" key="1">
    <source>
        <dbReference type="PROSITE-ProRule" id="PRU00042"/>
    </source>
</evidence>
<dbReference type="PANTHER" id="PTHR31511:SF12">
    <property type="entry name" value="RHO TERMINATION FACTOR N-TERMINAL DOMAIN-CONTAINING PROTEIN"/>
    <property type="match status" value="1"/>
</dbReference>
<keyword evidence="1" id="KW-0479">Metal-binding</keyword>
<proteinExistence type="predicted"/>
<dbReference type="PROSITE" id="PS50157">
    <property type="entry name" value="ZINC_FINGER_C2H2_2"/>
    <property type="match status" value="2"/>
</dbReference>
<name>A0A6G0U2U9_APHGL</name>
<protein>
    <recommendedName>
        <fullName evidence="3">C2H2-type domain-containing protein</fullName>
    </recommendedName>
</protein>
<dbReference type="Proteomes" id="UP000475862">
    <property type="component" value="Unassembled WGS sequence"/>
</dbReference>
<dbReference type="PROSITE" id="PS00028">
    <property type="entry name" value="ZINC_FINGER_C2H2_1"/>
    <property type="match status" value="2"/>
</dbReference>
<reference evidence="4 5" key="1">
    <citation type="submission" date="2019-08" db="EMBL/GenBank/DDBJ databases">
        <title>The genome of the soybean aphid Biotype 1, its phylome, world population structure and adaptation to the North American continent.</title>
        <authorList>
            <person name="Giordano R."/>
            <person name="Donthu R.K."/>
            <person name="Hernandez A.G."/>
            <person name="Wright C.L."/>
            <person name="Zimin A.V."/>
        </authorList>
    </citation>
    <scope>NUCLEOTIDE SEQUENCE [LARGE SCALE GENOMIC DNA]</scope>
    <source>
        <tissue evidence="4">Whole aphids</tissue>
    </source>
</reference>
<dbReference type="InterPro" id="IPR013087">
    <property type="entry name" value="Znf_C2H2_type"/>
</dbReference>
<gene>
    <name evidence="4" type="ORF">AGLY_002225</name>
</gene>
<sequence>MFNCVSCEKVYVHKRDLNRHAEAHDGSTNSCGICFKTFTRRDKLSIHVQNYHMIAKNTPEFHSAVRTTGGAMGRESVIKWAPHSTTPPHAQPVVRPPTRVIPPYRHPATTSIPATRTPAITDRISSPAAQPIANRPGTRSPPPPPKRTLDRARPRPLYNAVLIPRIVDEISNGKRREWIRKNVENIVSYRAFLNSIESELIAKLRECVRINPIKFNLKLEATYVIPNVQNSIQNRAFKTSARELYVHSNVEGLIDRDFTSLLAEEDSYAGKYSGFTLSCIDGLLLGVYEYTPMGGSSYLPLPESILNRKAVVNPQNIDRQCFKWAILAKHVPHDNRRRVGTNYLREEHRYDFSALSVPTPVSEIKLFERSNPGTSVNLYDKEKADHFDLLLIVGKDGENHYAYITHFSRLASPQKNNREHQLFFCKRCFASFDGQPLKYKLHGERALAEH</sequence>
<dbReference type="Gene3D" id="3.30.160.60">
    <property type="entry name" value="Classic Zinc Finger"/>
    <property type="match status" value="1"/>
</dbReference>
<dbReference type="InterPro" id="IPR036236">
    <property type="entry name" value="Znf_C2H2_sf"/>
</dbReference>
<comment type="caution">
    <text evidence="4">The sequence shown here is derived from an EMBL/GenBank/DDBJ whole genome shotgun (WGS) entry which is preliminary data.</text>
</comment>
<dbReference type="EMBL" id="VYZN01000008">
    <property type="protein sequence ID" value="KAE9543425.1"/>
    <property type="molecule type" value="Genomic_DNA"/>
</dbReference>
<dbReference type="SUPFAM" id="SSF57667">
    <property type="entry name" value="beta-beta-alpha zinc fingers"/>
    <property type="match status" value="1"/>
</dbReference>
<keyword evidence="1" id="KW-0862">Zinc</keyword>
<dbReference type="AlphaFoldDB" id="A0A6G0U2U9"/>
<organism evidence="4 5">
    <name type="scientific">Aphis glycines</name>
    <name type="common">Soybean aphid</name>
    <dbReference type="NCBI Taxonomy" id="307491"/>
    <lineage>
        <taxon>Eukaryota</taxon>
        <taxon>Metazoa</taxon>
        <taxon>Ecdysozoa</taxon>
        <taxon>Arthropoda</taxon>
        <taxon>Hexapoda</taxon>
        <taxon>Insecta</taxon>
        <taxon>Pterygota</taxon>
        <taxon>Neoptera</taxon>
        <taxon>Paraneoptera</taxon>
        <taxon>Hemiptera</taxon>
        <taxon>Sternorrhyncha</taxon>
        <taxon>Aphidomorpha</taxon>
        <taxon>Aphidoidea</taxon>
        <taxon>Aphididae</taxon>
        <taxon>Aphidini</taxon>
        <taxon>Aphis</taxon>
        <taxon>Aphis</taxon>
    </lineage>
</organism>
<feature type="domain" description="C2H2-type" evidence="3">
    <location>
        <begin position="2"/>
        <end position="29"/>
    </location>
</feature>
<evidence type="ECO:0000313" key="4">
    <source>
        <dbReference type="EMBL" id="KAE9543425.1"/>
    </source>
</evidence>
<evidence type="ECO:0000313" key="5">
    <source>
        <dbReference type="Proteomes" id="UP000475862"/>
    </source>
</evidence>
<accession>A0A6G0U2U9</accession>
<dbReference type="OrthoDB" id="6624406at2759"/>
<dbReference type="SMART" id="SM00355">
    <property type="entry name" value="ZnF_C2H2"/>
    <property type="match status" value="2"/>
</dbReference>
<keyword evidence="5" id="KW-1185">Reference proteome</keyword>
<dbReference type="GO" id="GO:0008270">
    <property type="term" value="F:zinc ion binding"/>
    <property type="evidence" value="ECO:0007669"/>
    <property type="project" value="UniProtKB-KW"/>
</dbReference>
<evidence type="ECO:0000256" key="2">
    <source>
        <dbReference type="SAM" id="MobiDB-lite"/>
    </source>
</evidence>
<feature type="non-terminal residue" evidence="4">
    <location>
        <position position="450"/>
    </location>
</feature>
<dbReference type="PANTHER" id="PTHR31511">
    <property type="entry name" value="PROTEIN CBG23764"/>
    <property type="match status" value="1"/>
</dbReference>
<feature type="domain" description="C2H2-type" evidence="3">
    <location>
        <begin position="29"/>
        <end position="57"/>
    </location>
</feature>
<keyword evidence="1" id="KW-0863">Zinc-finger</keyword>
<evidence type="ECO:0000259" key="3">
    <source>
        <dbReference type="PROSITE" id="PS50157"/>
    </source>
</evidence>
<feature type="region of interest" description="Disordered" evidence="2">
    <location>
        <begin position="83"/>
        <end position="153"/>
    </location>
</feature>